<dbReference type="SFLD" id="SFLDG01067">
    <property type="entry name" value="SPASM/twitch_domain_containing"/>
    <property type="match status" value="1"/>
</dbReference>
<keyword evidence="1" id="KW-0949">S-adenosyl-L-methionine</keyword>
<dbReference type="Pfam" id="PF04055">
    <property type="entry name" value="Radical_SAM"/>
    <property type="match status" value="1"/>
</dbReference>
<dbReference type="EMBL" id="JAKKUT010000008">
    <property type="protein sequence ID" value="MDG2992351.1"/>
    <property type="molecule type" value="Genomic_DNA"/>
</dbReference>
<dbReference type="SFLD" id="SFLDG01386">
    <property type="entry name" value="main_SPASM_domain-containing"/>
    <property type="match status" value="1"/>
</dbReference>
<comment type="caution">
    <text evidence="6">The sequence shown here is derived from an EMBL/GenBank/DDBJ whole genome shotgun (WGS) entry which is preliminary data.</text>
</comment>
<evidence type="ECO:0000256" key="3">
    <source>
        <dbReference type="ARBA" id="ARBA00023004"/>
    </source>
</evidence>
<evidence type="ECO:0000256" key="4">
    <source>
        <dbReference type="ARBA" id="ARBA00023014"/>
    </source>
</evidence>
<gene>
    <name evidence="6" type="primary">grrM</name>
    <name evidence="6" type="ORF">L3556_15635</name>
</gene>
<reference evidence="6" key="2">
    <citation type="submission" date="2022-01" db="EMBL/GenBank/DDBJ databases">
        <authorList>
            <person name="Zivanovic Y."/>
            <person name="Moreira D."/>
            <person name="Lopez-Garcia P."/>
        </authorList>
    </citation>
    <scope>NUCLEOTIDE SEQUENCE</scope>
    <source>
        <strain evidence="6">G9</strain>
    </source>
</reference>
<dbReference type="SUPFAM" id="SSF102114">
    <property type="entry name" value="Radical SAM enzymes"/>
    <property type="match status" value="1"/>
</dbReference>
<keyword evidence="4" id="KW-0411">Iron-sulfur</keyword>
<keyword evidence="7" id="KW-1185">Reference proteome</keyword>
<dbReference type="SFLD" id="SFLDS00029">
    <property type="entry name" value="Radical_SAM"/>
    <property type="match status" value="1"/>
</dbReference>
<evidence type="ECO:0000259" key="5">
    <source>
        <dbReference type="PROSITE" id="PS51918"/>
    </source>
</evidence>
<reference evidence="6" key="1">
    <citation type="journal article" date="2022" name="Genome Biol. Evol.">
        <title>A New Gene Family Diagnostic for Intracellular Biomineralization of Amorphous Ca Carbonates by Cyanobacteria.</title>
        <authorList>
            <person name="Benzerara K."/>
            <person name="Duprat E."/>
            <person name="Bitard-Feildel T."/>
            <person name="Caumes G."/>
            <person name="Cassier-Chauvat C."/>
            <person name="Chauvat F."/>
            <person name="Dezi M."/>
            <person name="Diop S.I."/>
            <person name="Gaschignard G."/>
            <person name="Gorgen S."/>
            <person name="Gugger M."/>
            <person name="Lopez-Garcia P."/>
            <person name="Millet M."/>
            <person name="Skouri-Panet F."/>
            <person name="Moreira D."/>
            <person name="Callebaut I."/>
        </authorList>
    </citation>
    <scope>NUCLEOTIDE SEQUENCE</scope>
    <source>
        <strain evidence="6">G9</strain>
    </source>
</reference>
<organism evidence="6 7">
    <name type="scientific">Candidatus Synechococcus calcipolaris G9</name>
    <dbReference type="NCBI Taxonomy" id="1497997"/>
    <lineage>
        <taxon>Bacteria</taxon>
        <taxon>Bacillati</taxon>
        <taxon>Cyanobacteriota</taxon>
        <taxon>Cyanophyceae</taxon>
        <taxon>Synechococcales</taxon>
        <taxon>Synechococcaceae</taxon>
        <taxon>Synechococcus</taxon>
    </lineage>
</organism>
<evidence type="ECO:0000313" key="6">
    <source>
        <dbReference type="EMBL" id="MDG2992351.1"/>
    </source>
</evidence>
<evidence type="ECO:0000256" key="2">
    <source>
        <dbReference type="ARBA" id="ARBA00022723"/>
    </source>
</evidence>
<keyword evidence="3" id="KW-0408">Iron</keyword>
<accession>A0ABT6F396</accession>
<dbReference type="InterPro" id="IPR023867">
    <property type="entry name" value="Sulphatase_maturase_rSAM"/>
</dbReference>
<dbReference type="Proteomes" id="UP001154265">
    <property type="component" value="Unassembled WGS sequence"/>
</dbReference>
<protein>
    <submittedName>
        <fullName evidence="6">GRRM system radical SAM/SPASM domain protein</fullName>
    </submittedName>
</protein>
<dbReference type="CDD" id="cd01335">
    <property type="entry name" value="Radical_SAM"/>
    <property type="match status" value="1"/>
</dbReference>
<dbReference type="RefSeq" id="WP_277868267.1">
    <property type="nucleotide sequence ID" value="NZ_JAKKUT010000008.1"/>
</dbReference>
<name>A0ABT6F396_9SYNE</name>
<dbReference type="PROSITE" id="PS51918">
    <property type="entry name" value="RADICAL_SAM"/>
    <property type="match status" value="1"/>
</dbReference>
<dbReference type="PANTHER" id="PTHR43273">
    <property type="entry name" value="ANAEROBIC SULFATASE-MATURATING ENZYME HOMOLOG ASLB-RELATED"/>
    <property type="match status" value="1"/>
</dbReference>
<evidence type="ECO:0000256" key="1">
    <source>
        <dbReference type="ARBA" id="ARBA00022691"/>
    </source>
</evidence>
<sequence length="404" mass="45818">MAIAPRTETTNHWATQSWNCSPEGLETFGPINLVVLQPTSYCNLNCDYCYLPDRHLKNQMSLDLIEPIFRQIFTSPFFRKDITVCWHAGEPLAVGVDFYEQAIAQIHQAEVEYKEQPYAVHHSVQTNGILINQAWCDLFQRHNFHVGVSIDGPAFIHDLHRQTPTGKGSHQGTMAGIAQLQKNQIPFNVIAVISQDSLDYADEIFNFFVEHGIRDVGFNMEETEGVHSQSSLDHADIEERYRAFMERFWQLTLASPGVIQVREFEILCRLIYHGDRLTQTDMNHPFVIVSIDHQGNFSTFDPELLAVSSDRYGDFTLGNVQRDSLASVCQTEKFQAIYGDMLAGVNQCARDCQYFGLCGGGAGSNKYWEKGTFACTETYACRYRVQVLTDIVLEHLENSLAHPS</sequence>
<dbReference type="InterPro" id="IPR026357">
    <property type="entry name" value="rSAM_SPASM_GrrM_OscB"/>
</dbReference>
<dbReference type="NCBIfam" id="TIGR04261">
    <property type="entry name" value="rSAM_GlyRichRpt"/>
    <property type="match status" value="1"/>
</dbReference>
<feature type="domain" description="Radical SAM core" evidence="5">
    <location>
        <begin position="26"/>
        <end position="254"/>
    </location>
</feature>
<proteinExistence type="predicted"/>
<dbReference type="PANTHER" id="PTHR43273:SF8">
    <property type="entry name" value="RADICAL SAM DOMAIN PROTEIN"/>
    <property type="match status" value="1"/>
</dbReference>
<keyword evidence="2" id="KW-0479">Metal-binding</keyword>
<dbReference type="SFLD" id="SFLDG01072">
    <property type="entry name" value="dehydrogenase_like"/>
    <property type="match status" value="1"/>
</dbReference>
<evidence type="ECO:0000313" key="7">
    <source>
        <dbReference type="Proteomes" id="UP001154265"/>
    </source>
</evidence>
<dbReference type="Gene3D" id="3.20.20.70">
    <property type="entry name" value="Aldolase class I"/>
    <property type="match status" value="1"/>
</dbReference>
<dbReference type="InterPro" id="IPR013785">
    <property type="entry name" value="Aldolase_TIM"/>
</dbReference>
<dbReference type="InterPro" id="IPR007197">
    <property type="entry name" value="rSAM"/>
</dbReference>
<dbReference type="InterPro" id="IPR058240">
    <property type="entry name" value="rSAM_sf"/>
</dbReference>